<evidence type="ECO:0000313" key="11">
    <source>
        <dbReference type="EMBL" id="KAJ7017191.1"/>
    </source>
</evidence>
<feature type="domain" description="Helicase ATP-binding" evidence="9">
    <location>
        <begin position="33"/>
        <end position="212"/>
    </location>
</feature>
<evidence type="ECO:0000256" key="3">
    <source>
        <dbReference type="ARBA" id="ARBA00022840"/>
    </source>
</evidence>
<sequence length="661" mass="73232">WQSPQGHQTVSTIVKKRIPQWPNGLYLAQKKLIVRILDGEDIVCCMATGGGKSALFAVPIVVLLELARNPALYPDLPSRALPVGIVVTPTKGLAANIVLELKNLGVSALSYCHEMVTEARKTGRNLAREIGDCATWNVICVDPEHLRDKAWRDITANNIFRANIVYGCTDEAHLIRDWGAEFRPQFRHIGTFFRGRLPSSVSIMALSATILPGAPLKSICSSLGMSGDNFYLLRLSNERLNTQLILEPLENGVGGKVFPQLLAILNSGRKAIIHCRTIDDVLRVFLYLWKCLPPGPHRLHRLKTYHSLRSVEDNAEILRLLAEDPVCQVAIATVALANGLNVKPVLDSISIGCPETLEQMLQEKGRAGRDAETAARGYVLYQPSVLAAAEKQLDATSHAAPASNTTRKKAPAKPLQQAKVEFLTEKICLNAAVNRVFENPPLNISSLDCIAAERPLPCSLCAARNNIVLDFPAPPLPPNVYFPPFTAPIDDQQTTPTDKKSRLTQKERKQVEPMLIQFGETVRRAQRKLSAHANRPKSAFFPSSVQKSLLDSLLTFESFNDLASHVKSWTFAAGYQVRLYALVHELRTTIQLQREEAQEKKKGEGLRDDEASSESSDEEAQNHPRSSPIPPPPKRPRHALNEITNEERPARKPTKKAMTKR</sequence>
<comment type="catalytic activity">
    <reaction evidence="6">
        <text>Couples ATP hydrolysis with the unwinding of duplex DNA by translocating in the 3'-5' direction.</text>
        <dbReference type="EC" id="5.6.2.4"/>
    </reaction>
</comment>
<dbReference type="SMART" id="SM00487">
    <property type="entry name" value="DEXDc"/>
    <property type="match status" value="1"/>
</dbReference>
<dbReference type="EMBL" id="JARJCM010000426">
    <property type="protein sequence ID" value="KAJ7017191.1"/>
    <property type="molecule type" value="Genomic_DNA"/>
</dbReference>
<dbReference type="GO" id="GO:0000724">
    <property type="term" value="P:double-strand break repair via homologous recombination"/>
    <property type="evidence" value="ECO:0007669"/>
    <property type="project" value="TreeGrafter"/>
</dbReference>
<comment type="similarity">
    <text evidence="1">Belongs to the helicase family. RecQ subfamily.</text>
</comment>
<dbReference type="PROSITE" id="PS51194">
    <property type="entry name" value="HELICASE_CTER"/>
    <property type="match status" value="1"/>
</dbReference>
<evidence type="ECO:0000256" key="5">
    <source>
        <dbReference type="ARBA" id="ARBA00023235"/>
    </source>
</evidence>
<evidence type="ECO:0000256" key="2">
    <source>
        <dbReference type="ARBA" id="ARBA00022741"/>
    </source>
</evidence>
<feature type="non-terminal residue" evidence="11">
    <location>
        <position position="661"/>
    </location>
</feature>
<keyword evidence="5" id="KW-0413">Isomerase</keyword>
<feature type="domain" description="Helicase C-terminal" evidence="10">
    <location>
        <begin position="257"/>
        <end position="421"/>
    </location>
</feature>
<dbReference type="SUPFAM" id="SSF52540">
    <property type="entry name" value="P-loop containing nucleoside triphosphate hydrolases"/>
    <property type="match status" value="1"/>
</dbReference>
<feature type="non-terminal residue" evidence="11">
    <location>
        <position position="1"/>
    </location>
</feature>
<evidence type="ECO:0000256" key="1">
    <source>
        <dbReference type="ARBA" id="ARBA00005446"/>
    </source>
</evidence>
<evidence type="ECO:0000256" key="4">
    <source>
        <dbReference type="ARBA" id="ARBA00023125"/>
    </source>
</evidence>
<dbReference type="InterPro" id="IPR027417">
    <property type="entry name" value="P-loop_NTPase"/>
</dbReference>
<evidence type="ECO:0000259" key="9">
    <source>
        <dbReference type="PROSITE" id="PS51192"/>
    </source>
</evidence>
<proteinExistence type="inferred from homology"/>
<dbReference type="GO" id="GO:0005737">
    <property type="term" value="C:cytoplasm"/>
    <property type="evidence" value="ECO:0007669"/>
    <property type="project" value="TreeGrafter"/>
</dbReference>
<comment type="caution">
    <text evidence="11">The sequence shown here is derived from an EMBL/GenBank/DDBJ whole genome shotgun (WGS) entry which is preliminary data.</text>
</comment>
<evidence type="ECO:0000256" key="6">
    <source>
        <dbReference type="ARBA" id="ARBA00034617"/>
    </source>
</evidence>
<dbReference type="InterPro" id="IPR011545">
    <property type="entry name" value="DEAD/DEAH_box_helicase_dom"/>
</dbReference>
<dbReference type="Pfam" id="PF00270">
    <property type="entry name" value="DEAD"/>
    <property type="match status" value="1"/>
</dbReference>
<keyword evidence="12" id="KW-1185">Reference proteome</keyword>
<dbReference type="EC" id="5.6.2.4" evidence="7"/>
<dbReference type="GO" id="GO:0043138">
    <property type="term" value="F:3'-5' DNA helicase activity"/>
    <property type="evidence" value="ECO:0007669"/>
    <property type="project" value="UniProtKB-EC"/>
</dbReference>
<feature type="region of interest" description="Disordered" evidence="8">
    <location>
        <begin position="595"/>
        <end position="661"/>
    </location>
</feature>
<dbReference type="GO" id="GO:0009378">
    <property type="term" value="F:four-way junction helicase activity"/>
    <property type="evidence" value="ECO:0007669"/>
    <property type="project" value="TreeGrafter"/>
</dbReference>
<dbReference type="GO" id="GO:0005694">
    <property type="term" value="C:chromosome"/>
    <property type="evidence" value="ECO:0007669"/>
    <property type="project" value="TreeGrafter"/>
</dbReference>
<keyword evidence="11" id="KW-0378">Hydrolase</keyword>
<dbReference type="Proteomes" id="UP001218188">
    <property type="component" value="Unassembled WGS sequence"/>
</dbReference>
<evidence type="ECO:0000259" key="10">
    <source>
        <dbReference type="PROSITE" id="PS51194"/>
    </source>
</evidence>
<dbReference type="GO" id="GO:0016787">
    <property type="term" value="F:hydrolase activity"/>
    <property type="evidence" value="ECO:0007669"/>
    <property type="project" value="UniProtKB-KW"/>
</dbReference>
<protein>
    <recommendedName>
        <fullName evidence="7">DNA 3'-5' helicase</fullName>
        <ecNumber evidence="7">5.6.2.4</ecNumber>
    </recommendedName>
</protein>
<evidence type="ECO:0000256" key="7">
    <source>
        <dbReference type="ARBA" id="ARBA00034808"/>
    </source>
</evidence>
<dbReference type="Gene3D" id="3.40.50.300">
    <property type="entry name" value="P-loop containing nucleotide triphosphate hydrolases"/>
    <property type="match status" value="2"/>
</dbReference>
<dbReference type="AlphaFoldDB" id="A0AAD6RXD6"/>
<keyword evidence="3" id="KW-0067">ATP-binding</keyword>
<reference evidence="11" key="1">
    <citation type="submission" date="2023-03" db="EMBL/GenBank/DDBJ databases">
        <title>Massive genome expansion in bonnet fungi (Mycena s.s.) driven by repeated elements and novel gene families across ecological guilds.</title>
        <authorList>
            <consortium name="Lawrence Berkeley National Laboratory"/>
            <person name="Harder C.B."/>
            <person name="Miyauchi S."/>
            <person name="Viragh M."/>
            <person name="Kuo A."/>
            <person name="Thoen E."/>
            <person name="Andreopoulos B."/>
            <person name="Lu D."/>
            <person name="Skrede I."/>
            <person name="Drula E."/>
            <person name="Henrissat B."/>
            <person name="Morin E."/>
            <person name="Kohler A."/>
            <person name="Barry K."/>
            <person name="LaButti K."/>
            <person name="Morin E."/>
            <person name="Salamov A."/>
            <person name="Lipzen A."/>
            <person name="Mereny Z."/>
            <person name="Hegedus B."/>
            <person name="Baldrian P."/>
            <person name="Stursova M."/>
            <person name="Weitz H."/>
            <person name="Taylor A."/>
            <person name="Grigoriev I.V."/>
            <person name="Nagy L.G."/>
            <person name="Martin F."/>
            <person name="Kauserud H."/>
        </authorList>
    </citation>
    <scope>NUCLEOTIDE SEQUENCE</scope>
    <source>
        <strain evidence="11">CBHHK200</strain>
    </source>
</reference>
<keyword evidence="2" id="KW-0547">Nucleotide-binding</keyword>
<dbReference type="InterPro" id="IPR001650">
    <property type="entry name" value="Helicase_C-like"/>
</dbReference>
<gene>
    <name evidence="11" type="ORF">C8F04DRAFT_921500</name>
</gene>
<dbReference type="PANTHER" id="PTHR13710:SF105">
    <property type="entry name" value="ATP-DEPENDENT DNA HELICASE Q1"/>
    <property type="match status" value="1"/>
</dbReference>
<accession>A0AAD6RXD6</accession>
<dbReference type="PANTHER" id="PTHR13710">
    <property type="entry name" value="DNA HELICASE RECQ FAMILY MEMBER"/>
    <property type="match status" value="1"/>
</dbReference>
<dbReference type="InterPro" id="IPR014001">
    <property type="entry name" value="Helicase_ATP-bd"/>
</dbReference>
<dbReference type="GO" id="GO:0003677">
    <property type="term" value="F:DNA binding"/>
    <property type="evidence" value="ECO:0007669"/>
    <property type="project" value="UniProtKB-KW"/>
</dbReference>
<organism evidence="11 12">
    <name type="scientific">Mycena alexandri</name>
    <dbReference type="NCBI Taxonomy" id="1745969"/>
    <lineage>
        <taxon>Eukaryota</taxon>
        <taxon>Fungi</taxon>
        <taxon>Dikarya</taxon>
        <taxon>Basidiomycota</taxon>
        <taxon>Agaricomycotina</taxon>
        <taxon>Agaricomycetes</taxon>
        <taxon>Agaricomycetidae</taxon>
        <taxon>Agaricales</taxon>
        <taxon>Marasmiineae</taxon>
        <taxon>Mycenaceae</taxon>
        <taxon>Mycena</taxon>
    </lineage>
</organism>
<evidence type="ECO:0000256" key="8">
    <source>
        <dbReference type="SAM" id="MobiDB-lite"/>
    </source>
</evidence>
<dbReference type="GO" id="GO:0005524">
    <property type="term" value="F:ATP binding"/>
    <property type="evidence" value="ECO:0007669"/>
    <property type="project" value="UniProtKB-KW"/>
</dbReference>
<feature type="compositionally biased region" description="Basic and acidic residues" evidence="8">
    <location>
        <begin position="595"/>
        <end position="610"/>
    </location>
</feature>
<dbReference type="PROSITE" id="PS51192">
    <property type="entry name" value="HELICASE_ATP_BIND_1"/>
    <property type="match status" value="1"/>
</dbReference>
<keyword evidence="4" id="KW-0238">DNA-binding</keyword>
<dbReference type="Pfam" id="PF00271">
    <property type="entry name" value="Helicase_C"/>
    <property type="match status" value="1"/>
</dbReference>
<name>A0AAD6RXD6_9AGAR</name>
<evidence type="ECO:0000313" key="12">
    <source>
        <dbReference type="Proteomes" id="UP001218188"/>
    </source>
</evidence>
<feature type="compositionally biased region" description="Basic residues" evidence="8">
    <location>
        <begin position="651"/>
        <end position="661"/>
    </location>
</feature>